<evidence type="ECO:0000313" key="1">
    <source>
        <dbReference type="EMBL" id="WLV84579.1"/>
    </source>
</evidence>
<sequence>MLSEVDCFSEVEVDADAEFCSEWLVELDCDSLVEALVDVEAD</sequence>
<dbReference type="AlphaFoldDB" id="A0ABD7ZBR3"/>
<protein>
    <submittedName>
        <fullName evidence="1">Uncharacterized protein</fullName>
    </submittedName>
</protein>
<reference evidence="1 2" key="1">
    <citation type="submission" date="2023-08" db="EMBL/GenBank/DDBJ databases">
        <authorList>
            <person name="Buchebner-Jance M."/>
        </authorList>
    </citation>
    <scope>NUCLEOTIDE SEQUENCE [LARGE SCALE GENOMIC DNA]</scope>
    <source>
        <strain evidence="1 2">NCIMB 15475</strain>
    </source>
</reference>
<dbReference type="RefSeq" id="WP_269461173.1">
    <property type="nucleotide sequence ID" value="NZ_CP132484.1"/>
</dbReference>
<name>A0ABD7ZBR3_LACZE</name>
<evidence type="ECO:0000313" key="2">
    <source>
        <dbReference type="Proteomes" id="UP001229832"/>
    </source>
</evidence>
<dbReference type="Proteomes" id="UP001229832">
    <property type="component" value="Chromosome"/>
</dbReference>
<keyword evidence="2" id="KW-1185">Reference proteome</keyword>
<accession>A0ABD7ZBR3</accession>
<proteinExistence type="predicted"/>
<dbReference type="EMBL" id="CP132485">
    <property type="protein sequence ID" value="WLV84579.1"/>
    <property type="molecule type" value="Genomic_DNA"/>
</dbReference>
<organism evidence="1 2">
    <name type="scientific">Lacticaseibacillus zeae subsp. silagei</name>
    <dbReference type="NCBI Taxonomy" id="3068307"/>
    <lineage>
        <taxon>Bacteria</taxon>
        <taxon>Bacillati</taxon>
        <taxon>Bacillota</taxon>
        <taxon>Bacilli</taxon>
        <taxon>Lactobacillales</taxon>
        <taxon>Lactobacillaceae</taxon>
        <taxon>Lacticaseibacillus</taxon>
    </lineage>
</organism>
<dbReference type="GeneID" id="93268787"/>
<gene>
    <name evidence="1" type="ORF">LACZS2_001056</name>
</gene>